<keyword evidence="3" id="KW-1185">Reference proteome</keyword>
<reference evidence="2 3" key="1">
    <citation type="submission" date="2020-09" db="EMBL/GenBank/DDBJ databases">
        <title>De no assembly of potato wild relative species, Solanum commersonii.</title>
        <authorList>
            <person name="Cho K."/>
        </authorList>
    </citation>
    <scope>NUCLEOTIDE SEQUENCE [LARGE SCALE GENOMIC DNA]</scope>
    <source>
        <strain evidence="2">LZ3.2</strain>
        <tissue evidence="2">Leaf</tissue>
    </source>
</reference>
<evidence type="ECO:0000256" key="1">
    <source>
        <dbReference type="SAM" id="MobiDB-lite"/>
    </source>
</evidence>
<evidence type="ECO:0000313" key="2">
    <source>
        <dbReference type="EMBL" id="KAG5570789.1"/>
    </source>
</evidence>
<name>A0A9J5W5D9_SOLCO</name>
<dbReference type="EMBL" id="JACXVP010000012">
    <property type="protein sequence ID" value="KAG5570789.1"/>
    <property type="molecule type" value="Genomic_DNA"/>
</dbReference>
<protein>
    <submittedName>
        <fullName evidence="2">Uncharacterized protein</fullName>
    </submittedName>
</protein>
<evidence type="ECO:0000313" key="3">
    <source>
        <dbReference type="Proteomes" id="UP000824120"/>
    </source>
</evidence>
<gene>
    <name evidence="2" type="ORF">H5410_060555</name>
</gene>
<proteinExistence type="predicted"/>
<dbReference type="AlphaFoldDB" id="A0A9J5W5D9"/>
<dbReference type="Proteomes" id="UP000824120">
    <property type="component" value="Chromosome 12"/>
</dbReference>
<sequence length="75" mass="8522">MAAEQVSLKFGDNYGFQKNHQHLEEKVPSANSRNQERSKRLGKLAITTATPEILKDIRSLSQDVYKLSSTEDMLK</sequence>
<dbReference type="OrthoDB" id="1326633at2759"/>
<feature type="region of interest" description="Disordered" evidence="1">
    <location>
        <begin position="23"/>
        <end position="43"/>
    </location>
</feature>
<accession>A0A9J5W5D9</accession>
<organism evidence="2 3">
    <name type="scientific">Solanum commersonii</name>
    <name type="common">Commerson's wild potato</name>
    <name type="synonym">Commerson's nightshade</name>
    <dbReference type="NCBI Taxonomy" id="4109"/>
    <lineage>
        <taxon>Eukaryota</taxon>
        <taxon>Viridiplantae</taxon>
        <taxon>Streptophyta</taxon>
        <taxon>Embryophyta</taxon>
        <taxon>Tracheophyta</taxon>
        <taxon>Spermatophyta</taxon>
        <taxon>Magnoliopsida</taxon>
        <taxon>eudicotyledons</taxon>
        <taxon>Gunneridae</taxon>
        <taxon>Pentapetalae</taxon>
        <taxon>asterids</taxon>
        <taxon>lamiids</taxon>
        <taxon>Solanales</taxon>
        <taxon>Solanaceae</taxon>
        <taxon>Solanoideae</taxon>
        <taxon>Solaneae</taxon>
        <taxon>Solanum</taxon>
    </lineage>
</organism>
<comment type="caution">
    <text evidence="2">The sequence shown here is derived from an EMBL/GenBank/DDBJ whole genome shotgun (WGS) entry which is preliminary data.</text>
</comment>